<evidence type="ECO:0000313" key="3">
    <source>
        <dbReference type="EMBL" id="NJP15304.1"/>
    </source>
</evidence>
<keyword evidence="4" id="KW-1185">Reference proteome</keyword>
<dbReference type="GO" id="GO:0005524">
    <property type="term" value="F:ATP binding"/>
    <property type="evidence" value="ECO:0007669"/>
    <property type="project" value="UniProtKB-KW"/>
</dbReference>
<sequence length="111" mass="11997">MVRDQLVAWDVPGDLCCDAVLLVSELTTNVVRHTRSGHFLCGIVLTGGESLHIEVHDDGDTPLHPAERRADPGEEHGRGLFLVQQIADCWGSARSMRAGGNVVWADLGTGR</sequence>
<keyword evidence="3" id="KW-0547">Nucleotide-binding</keyword>
<keyword evidence="1" id="KW-0808">Transferase</keyword>
<organism evidence="3 4">
    <name type="scientific">Streptomyces thermoviolaceus subsp. thermoviolaceus</name>
    <dbReference type="NCBI Taxonomy" id="66860"/>
    <lineage>
        <taxon>Bacteria</taxon>
        <taxon>Bacillati</taxon>
        <taxon>Actinomycetota</taxon>
        <taxon>Actinomycetes</taxon>
        <taxon>Kitasatosporales</taxon>
        <taxon>Streptomycetaceae</taxon>
        <taxon>Streptomyces</taxon>
    </lineage>
</organism>
<gene>
    <name evidence="3" type="ORF">HCJ95_13630</name>
</gene>
<evidence type="ECO:0000259" key="2">
    <source>
        <dbReference type="Pfam" id="PF13581"/>
    </source>
</evidence>
<feature type="domain" description="Histidine kinase/HSP90-like ATPase" evidence="2">
    <location>
        <begin position="8"/>
        <end position="105"/>
    </location>
</feature>
<reference evidence="3 4" key="1">
    <citation type="submission" date="2020-03" db="EMBL/GenBank/DDBJ databases">
        <title>WGS of actinomycetes isolated from Thailand.</title>
        <authorList>
            <person name="Thawai C."/>
        </authorList>
    </citation>
    <scope>NUCLEOTIDE SEQUENCE [LARGE SCALE GENOMIC DNA]</scope>
    <source>
        <strain evidence="3 4">NBRC 13905</strain>
    </source>
</reference>
<accession>A0ABX0YW24</accession>
<keyword evidence="1" id="KW-0418">Kinase</keyword>
<dbReference type="InterPro" id="IPR003594">
    <property type="entry name" value="HATPase_dom"/>
</dbReference>
<keyword evidence="3" id="KW-0067">ATP-binding</keyword>
<dbReference type="SUPFAM" id="SSF55874">
    <property type="entry name" value="ATPase domain of HSP90 chaperone/DNA topoisomerase II/histidine kinase"/>
    <property type="match status" value="1"/>
</dbReference>
<proteinExistence type="predicted"/>
<name>A0ABX0YW24_STRTL</name>
<dbReference type="InterPro" id="IPR050267">
    <property type="entry name" value="Anti-sigma-factor_SerPK"/>
</dbReference>
<evidence type="ECO:0000256" key="1">
    <source>
        <dbReference type="ARBA" id="ARBA00022527"/>
    </source>
</evidence>
<comment type="caution">
    <text evidence="3">The sequence shown here is derived from an EMBL/GenBank/DDBJ whole genome shotgun (WGS) entry which is preliminary data.</text>
</comment>
<dbReference type="Proteomes" id="UP000635996">
    <property type="component" value="Unassembled WGS sequence"/>
</dbReference>
<dbReference type="Pfam" id="PF13581">
    <property type="entry name" value="HATPase_c_2"/>
    <property type="match status" value="1"/>
</dbReference>
<dbReference type="Gene3D" id="3.30.565.10">
    <property type="entry name" value="Histidine kinase-like ATPase, C-terminal domain"/>
    <property type="match status" value="1"/>
</dbReference>
<evidence type="ECO:0000313" key="4">
    <source>
        <dbReference type="Proteomes" id="UP000635996"/>
    </source>
</evidence>
<keyword evidence="1" id="KW-0723">Serine/threonine-protein kinase</keyword>
<dbReference type="EMBL" id="JAATEL010000012">
    <property type="protein sequence ID" value="NJP15304.1"/>
    <property type="molecule type" value="Genomic_DNA"/>
</dbReference>
<protein>
    <submittedName>
        <fullName evidence="3">ATP-binding protein</fullName>
    </submittedName>
</protein>
<dbReference type="PANTHER" id="PTHR35526">
    <property type="entry name" value="ANTI-SIGMA-F FACTOR RSBW-RELATED"/>
    <property type="match status" value="1"/>
</dbReference>
<dbReference type="InterPro" id="IPR036890">
    <property type="entry name" value="HATPase_C_sf"/>
</dbReference>
<dbReference type="CDD" id="cd16936">
    <property type="entry name" value="HATPase_RsbW-like"/>
    <property type="match status" value="1"/>
</dbReference>
<dbReference type="PANTHER" id="PTHR35526:SF3">
    <property type="entry name" value="ANTI-SIGMA-F FACTOR RSBW"/>
    <property type="match status" value="1"/>
</dbReference>